<dbReference type="PANTHER" id="PTHR43847">
    <property type="entry name" value="BLL3993 PROTEIN"/>
    <property type="match status" value="1"/>
</dbReference>
<evidence type="ECO:0000256" key="3">
    <source>
        <dbReference type="ARBA" id="ARBA00022989"/>
    </source>
</evidence>
<keyword evidence="6" id="KW-0489">Methyltransferase</keyword>
<organism evidence="6 7">
    <name type="scientific">Cytobacillus purgationiresistens</name>
    <dbReference type="NCBI Taxonomy" id="863449"/>
    <lineage>
        <taxon>Bacteria</taxon>
        <taxon>Bacillati</taxon>
        <taxon>Bacillota</taxon>
        <taxon>Bacilli</taxon>
        <taxon>Bacillales</taxon>
        <taxon>Bacillaceae</taxon>
        <taxon>Cytobacillus</taxon>
    </lineage>
</organism>
<keyword evidence="7" id="KW-1185">Reference proteome</keyword>
<reference evidence="6 7" key="1">
    <citation type="submission" date="2023-07" db="EMBL/GenBank/DDBJ databases">
        <title>Genomic Encyclopedia of Type Strains, Phase IV (KMG-IV): sequencing the most valuable type-strain genomes for metagenomic binning, comparative biology and taxonomic classification.</title>
        <authorList>
            <person name="Goeker M."/>
        </authorList>
    </citation>
    <scope>NUCLEOTIDE SEQUENCE [LARGE SCALE GENOMIC DNA]</scope>
    <source>
        <strain evidence="6 7">DSM 23494</strain>
    </source>
</reference>
<sequence>MIFYFFWVFVICQRLFELVVARGNEKWMKDRGAIEFGQGHYPLIVMVHTLFFIVLFAEVFIFNHSLTPFWPVLLPIFILSQAGRLWALSSLGRFWNTKIIVMPHADVVKKGPYRLMRHPNYLIVTLEFIIIPLLFHAYYTALVFTILNFVILLIRIPAEEEALKQLTEYEEAFPRMKSDSGIGKI</sequence>
<evidence type="ECO:0000256" key="1">
    <source>
        <dbReference type="ARBA" id="ARBA00004141"/>
    </source>
</evidence>
<protein>
    <submittedName>
        <fullName evidence="6">Methyltransferase</fullName>
    </submittedName>
</protein>
<comment type="caution">
    <text evidence="6">The sequence shown here is derived from an EMBL/GenBank/DDBJ whole genome shotgun (WGS) entry which is preliminary data.</text>
</comment>
<keyword evidence="2 5" id="KW-0812">Transmembrane</keyword>
<evidence type="ECO:0000313" key="7">
    <source>
        <dbReference type="Proteomes" id="UP001238088"/>
    </source>
</evidence>
<proteinExistence type="predicted"/>
<keyword evidence="6" id="KW-0808">Transferase</keyword>
<evidence type="ECO:0000256" key="4">
    <source>
        <dbReference type="ARBA" id="ARBA00023136"/>
    </source>
</evidence>
<feature type="transmembrane region" description="Helical" evidence="5">
    <location>
        <begin position="6"/>
        <end position="23"/>
    </location>
</feature>
<dbReference type="EMBL" id="JAUSUB010000019">
    <property type="protein sequence ID" value="MDQ0272066.1"/>
    <property type="molecule type" value="Genomic_DNA"/>
</dbReference>
<keyword evidence="3 5" id="KW-1133">Transmembrane helix</keyword>
<keyword evidence="4 5" id="KW-0472">Membrane</keyword>
<comment type="subcellular location">
    <subcellularLocation>
        <location evidence="1">Membrane</location>
        <topology evidence="1">Multi-pass membrane protein</topology>
    </subcellularLocation>
</comment>
<name>A0ABU0ALC1_9BACI</name>
<dbReference type="Proteomes" id="UP001238088">
    <property type="component" value="Unassembled WGS sequence"/>
</dbReference>
<evidence type="ECO:0000313" key="6">
    <source>
        <dbReference type="EMBL" id="MDQ0272066.1"/>
    </source>
</evidence>
<dbReference type="RefSeq" id="WP_307477380.1">
    <property type="nucleotide sequence ID" value="NZ_JAUSUB010000019.1"/>
</dbReference>
<dbReference type="GO" id="GO:0032259">
    <property type="term" value="P:methylation"/>
    <property type="evidence" value="ECO:0007669"/>
    <property type="project" value="UniProtKB-KW"/>
</dbReference>
<evidence type="ECO:0000256" key="2">
    <source>
        <dbReference type="ARBA" id="ARBA00022692"/>
    </source>
</evidence>
<dbReference type="Pfam" id="PF04140">
    <property type="entry name" value="ICMT"/>
    <property type="match status" value="1"/>
</dbReference>
<dbReference type="PANTHER" id="PTHR43847:SF1">
    <property type="entry name" value="BLL3993 PROTEIN"/>
    <property type="match status" value="1"/>
</dbReference>
<feature type="transmembrane region" description="Helical" evidence="5">
    <location>
        <begin position="43"/>
        <end position="62"/>
    </location>
</feature>
<dbReference type="GO" id="GO:0008168">
    <property type="term" value="F:methyltransferase activity"/>
    <property type="evidence" value="ECO:0007669"/>
    <property type="project" value="UniProtKB-KW"/>
</dbReference>
<gene>
    <name evidence="6" type="ORF">J2S17_003958</name>
</gene>
<dbReference type="InterPro" id="IPR052527">
    <property type="entry name" value="Metal_cation-efflux_comp"/>
</dbReference>
<evidence type="ECO:0000256" key="5">
    <source>
        <dbReference type="SAM" id="Phobius"/>
    </source>
</evidence>
<feature type="transmembrane region" description="Helical" evidence="5">
    <location>
        <begin position="119"/>
        <end position="135"/>
    </location>
</feature>
<dbReference type="InterPro" id="IPR007269">
    <property type="entry name" value="ICMT_MeTrfase"/>
</dbReference>
<accession>A0ABU0ALC1</accession>
<feature type="transmembrane region" description="Helical" evidence="5">
    <location>
        <begin position="68"/>
        <end position="88"/>
    </location>
</feature>
<dbReference type="Gene3D" id="1.20.120.1630">
    <property type="match status" value="1"/>
</dbReference>